<gene>
    <name evidence="3" type="ORF">SHERM_00019</name>
</gene>
<dbReference type="Gene3D" id="2.40.70.10">
    <property type="entry name" value="Acid Proteases"/>
    <property type="match status" value="1"/>
</dbReference>
<evidence type="ECO:0000256" key="1">
    <source>
        <dbReference type="SAM" id="MobiDB-lite"/>
    </source>
</evidence>
<evidence type="ECO:0000313" key="4">
    <source>
        <dbReference type="Proteomes" id="UP001153555"/>
    </source>
</evidence>
<dbReference type="PANTHER" id="PTHR33240:SF15">
    <property type="entry name" value="GAG-PRO-LIKE PROTEIN"/>
    <property type="match status" value="1"/>
</dbReference>
<feature type="compositionally biased region" description="Basic residues" evidence="1">
    <location>
        <begin position="346"/>
        <end position="355"/>
    </location>
</feature>
<sequence>WTTTRPLGQGPPPGFSGPSQTPITPTPILQGVGVTTVIPGGDAGSSRAQEARAAVAAALPPPPPPNPTLVQGGAMAQGGAPPQAVVQAPGQQMVTMTREEMQRIAAAVAATAAQTVQQVKSHRSHATIAPTTVAGNQDEDVSSYGEGGVGRDQAMERMAEQLRKLQDKVEGRLERRARGHPFSREILAAAPMPNNFKETNLVYDGSSDPSRHVRTFENMVVLHGYSDSVCCRAFLSTLRGEALDWFHQLPSRSIADFEDFASKLTNQYSSAVAHEKTYLKLMAMRHGEKESLRKYVARYNQFGGGRGKKPRRDGDKGGQGGEAPMKRGTIYMISGGPTDGDSNRARKEHARAAKRKREEVGITARMPVISFKEEDAEGVVLQHNDALVITAEVAGFDVKRVFIDTGSSIDVMFYDCFVQINNELNTELKPVTTTLYGFNGGEVVPMGEISLPVAMGAGELRKVRMVRFVVVGAESSYNIIMGRTSLNAFQAVVSRYHMTIKYLVGKNVGEIAGDQLTSRSCYQTT</sequence>
<feature type="region of interest" description="Disordered" evidence="1">
    <location>
        <begin position="301"/>
        <end position="357"/>
    </location>
</feature>
<evidence type="ECO:0000313" key="3">
    <source>
        <dbReference type="EMBL" id="CAA0810993.1"/>
    </source>
</evidence>
<dbReference type="PANTHER" id="PTHR33240">
    <property type="entry name" value="OS08G0508500 PROTEIN"/>
    <property type="match status" value="1"/>
</dbReference>
<protein>
    <recommendedName>
        <fullName evidence="2">Retrotransposon gag domain-containing protein</fullName>
    </recommendedName>
</protein>
<dbReference type="AlphaFoldDB" id="A0A9N7R4A4"/>
<feature type="non-terminal residue" evidence="3">
    <location>
        <position position="1"/>
    </location>
</feature>
<feature type="region of interest" description="Disordered" evidence="1">
    <location>
        <begin position="1"/>
        <end position="64"/>
    </location>
</feature>
<dbReference type="InterPro" id="IPR005162">
    <property type="entry name" value="Retrotrans_gag_dom"/>
</dbReference>
<dbReference type="OrthoDB" id="913711at2759"/>
<dbReference type="CDD" id="cd00303">
    <property type="entry name" value="retropepsin_like"/>
    <property type="match status" value="1"/>
</dbReference>
<keyword evidence="4" id="KW-1185">Reference proteome</keyword>
<evidence type="ECO:0000259" key="2">
    <source>
        <dbReference type="Pfam" id="PF03732"/>
    </source>
</evidence>
<reference evidence="3" key="1">
    <citation type="submission" date="2019-12" db="EMBL/GenBank/DDBJ databases">
        <authorList>
            <person name="Scholes J."/>
        </authorList>
    </citation>
    <scope>NUCLEOTIDE SEQUENCE</scope>
</reference>
<accession>A0A9N7R4A4</accession>
<feature type="domain" description="Retrotransposon gag" evidence="2">
    <location>
        <begin position="234"/>
        <end position="301"/>
    </location>
</feature>
<proteinExistence type="predicted"/>
<dbReference type="EMBL" id="CACSLK010007779">
    <property type="protein sequence ID" value="CAA0810993.1"/>
    <property type="molecule type" value="Genomic_DNA"/>
</dbReference>
<feature type="non-terminal residue" evidence="3">
    <location>
        <position position="525"/>
    </location>
</feature>
<comment type="caution">
    <text evidence="3">The sequence shown here is derived from an EMBL/GenBank/DDBJ whole genome shotgun (WGS) entry which is preliminary data.</text>
</comment>
<dbReference type="InterPro" id="IPR021109">
    <property type="entry name" value="Peptidase_aspartic_dom_sf"/>
</dbReference>
<dbReference type="Proteomes" id="UP001153555">
    <property type="component" value="Unassembled WGS sequence"/>
</dbReference>
<name>A0A9N7R4A4_STRHE</name>
<organism evidence="3 4">
    <name type="scientific">Striga hermonthica</name>
    <name type="common">Purple witchweed</name>
    <name type="synonym">Buchnera hermonthica</name>
    <dbReference type="NCBI Taxonomy" id="68872"/>
    <lineage>
        <taxon>Eukaryota</taxon>
        <taxon>Viridiplantae</taxon>
        <taxon>Streptophyta</taxon>
        <taxon>Embryophyta</taxon>
        <taxon>Tracheophyta</taxon>
        <taxon>Spermatophyta</taxon>
        <taxon>Magnoliopsida</taxon>
        <taxon>eudicotyledons</taxon>
        <taxon>Gunneridae</taxon>
        <taxon>Pentapetalae</taxon>
        <taxon>asterids</taxon>
        <taxon>lamiids</taxon>
        <taxon>Lamiales</taxon>
        <taxon>Orobanchaceae</taxon>
        <taxon>Buchnereae</taxon>
        <taxon>Striga</taxon>
    </lineage>
</organism>
<dbReference type="Pfam" id="PF03732">
    <property type="entry name" value="Retrotrans_gag"/>
    <property type="match status" value="1"/>
</dbReference>